<name>A0A7W9EQT8_9SPHN</name>
<sequence>MSDDTPPIRSIEEVHGCYRTGTVRGVGNWSETRVHASSSGGGGYLHNGSGHVSAPTVSVSSTSTEVLRFFMEYDDEDEEEVTIKGGGFAVREGQRVSVIRVSSRPNWGYNIAYYNHKTGTAYAPDYRLAWPLDKKPSRKPALFAAILIATIGSFALSFLGPVIALGVFVWGLHAYGQKMRGYRELTAAVRRKADDMLAEAKAGHARSRGPAAIEEVSVGG</sequence>
<evidence type="ECO:0000256" key="1">
    <source>
        <dbReference type="SAM" id="Phobius"/>
    </source>
</evidence>
<keyword evidence="3" id="KW-1185">Reference proteome</keyword>
<accession>A0A7W9EQT8</accession>
<dbReference type="Proteomes" id="UP000537161">
    <property type="component" value="Unassembled WGS sequence"/>
</dbReference>
<protein>
    <submittedName>
        <fullName evidence="2">Uncharacterized protein</fullName>
    </submittedName>
</protein>
<organism evidence="2 3">
    <name type="scientific">Sphingopyxis panaciterrulae</name>
    <dbReference type="NCBI Taxonomy" id="462372"/>
    <lineage>
        <taxon>Bacteria</taxon>
        <taxon>Pseudomonadati</taxon>
        <taxon>Pseudomonadota</taxon>
        <taxon>Alphaproteobacteria</taxon>
        <taxon>Sphingomonadales</taxon>
        <taxon>Sphingomonadaceae</taxon>
        <taxon>Sphingopyxis</taxon>
    </lineage>
</organism>
<dbReference type="RefSeq" id="WP_184094951.1">
    <property type="nucleotide sequence ID" value="NZ_JACIJH010000001.1"/>
</dbReference>
<keyword evidence="1" id="KW-0472">Membrane</keyword>
<comment type="caution">
    <text evidence="2">The sequence shown here is derived from an EMBL/GenBank/DDBJ whole genome shotgun (WGS) entry which is preliminary data.</text>
</comment>
<feature type="transmembrane region" description="Helical" evidence="1">
    <location>
        <begin position="141"/>
        <end position="170"/>
    </location>
</feature>
<keyword evidence="1" id="KW-1133">Transmembrane helix</keyword>
<proteinExistence type="predicted"/>
<dbReference type="AlphaFoldDB" id="A0A7W9EQT8"/>
<evidence type="ECO:0000313" key="2">
    <source>
        <dbReference type="EMBL" id="MBB5705166.1"/>
    </source>
</evidence>
<dbReference type="EMBL" id="JACIJH010000001">
    <property type="protein sequence ID" value="MBB5705166.1"/>
    <property type="molecule type" value="Genomic_DNA"/>
</dbReference>
<gene>
    <name evidence="2" type="ORF">FHR21_000491</name>
</gene>
<reference evidence="2 3" key="1">
    <citation type="submission" date="2020-08" db="EMBL/GenBank/DDBJ databases">
        <title>Genomic Encyclopedia of Type Strains, Phase IV (KMG-IV): sequencing the most valuable type-strain genomes for metagenomic binning, comparative biology and taxonomic classification.</title>
        <authorList>
            <person name="Goeker M."/>
        </authorList>
    </citation>
    <scope>NUCLEOTIDE SEQUENCE [LARGE SCALE GENOMIC DNA]</scope>
    <source>
        <strain evidence="2 3">DSM 27163</strain>
    </source>
</reference>
<keyword evidence="1" id="KW-0812">Transmembrane</keyword>
<evidence type="ECO:0000313" key="3">
    <source>
        <dbReference type="Proteomes" id="UP000537161"/>
    </source>
</evidence>